<name>A0A6A1VRA3_9ROSI</name>
<evidence type="ECO:0000313" key="2">
    <source>
        <dbReference type="EMBL" id="KAB1215492.1"/>
    </source>
</evidence>
<gene>
    <name evidence="2" type="ORF">CJ030_MR4G002295</name>
</gene>
<dbReference type="PANTHER" id="PTHR35704:SF1">
    <property type="entry name" value="OS02G0254600 PROTEIN"/>
    <property type="match status" value="1"/>
</dbReference>
<proteinExistence type="predicted"/>
<comment type="caution">
    <text evidence="2">The sequence shown here is derived from an EMBL/GenBank/DDBJ whole genome shotgun (WGS) entry which is preliminary data.</text>
</comment>
<evidence type="ECO:0000256" key="1">
    <source>
        <dbReference type="SAM" id="MobiDB-lite"/>
    </source>
</evidence>
<dbReference type="PANTHER" id="PTHR35704">
    <property type="entry name" value="OS02G0254600 PROTEIN"/>
    <property type="match status" value="1"/>
</dbReference>
<dbReference type="Proteomes" id="UP000516437">
    <property type="component" value="Chromosome 4"/>
</dbReference>
<protein>
    <submittedName>
        <fullName evidence="2">Uncharacterized protein</fullName>
    </submittedName>
</protein>
<dbReference type="AlphaFoldDB" id="A0A6A1VRA3"/>
<feature type="region of interest" description="Disordered" evidence="1">
    <location>
        <begin position="18"/>
        <end position="37"/>
    </location>
</feature>
<feature type="compositionally biased region" description="Basic and acidic residues" evidence="1">
    <location>
        <begin position="93"/>
        <end position="105"/>
    </location>
</feature>
<keyword evidence="3" id="KW-1185">Reference proteome</keyword>
<organism evidence="2 3">
    <name type="scientific">Morella rubra</name>
    <name type="common">Chinese bayberry</name>
    <dbReference type="NCBI Taxonomy" id="262757"/>
    <lineage>
        <taxon>Eukaryota</taxon>
        <taxon>Viridiplantae</taxon>
        <taxon>Streptophyta</taxon>
        <taxon>Embryophyta</taxon>
        <taxon>Tracheophyta</taxon>
        <taxon>Spermatophyta</taxon>
        <taxon>Magnoliopsida</taxon>
        <taxon>eudicotyledons</taxon>
        <taxon>Gunneridae</taxon>
        <taxon>Pentapetalae</taxon>
        <taxon>rosids</taxon>
        <taxon>fabids</taxon>
        <taxon>Fagales</taxon>
        <taxon>Myricaceae</taxon>
        <taxon>Morella</taxon>
    </lineage>
</organism>
<reference evidence="2 3" key="1">
    <citation type="journal article" date="2019" name="Plant Biotechnol. J.">
        <title>The red bayberry genome and genetic basis of sex determination.</title>
        <authorList>
            <person name="Jia H.M."/>
            <person name="Jia H.J."/>
            <person name="Cai Q.L."/>
            <person name="Wang Y."/>
            <person name="Zhao H.B."/>
            <person name="Yang W.F."/>
            <person name="Wang G.Y."/>
            <person name="Li Y.H."/>
            <person name="Zhan D.L."/>
            <person name="Shen Y.T."/>
            <person name="Niu Q.F."/>
            <person name="Chang L."/>
            <person name="Qiu J."/>
            <person name="Zhao L."/>
            <person name="Xie H.B."/>
            <person name="Fu W.Y."/>
            <person name="Jin J."/>
            <person name="Li X.W."/>
            <person name="Jiao Y."/>
            <person name="Zhou C.C."/>
            <person name="Tu T."/>
            <person name="Chai C.Y."/>
            <person name="Gao J.L."/>
            <person name="Fan L.J."/>
            <person name="van de Weg E."/>
            <person name="Wang J.Y."/>
            <person name="Gao Z.S."/>
        </authorList>
    </citation>
    <scope>NUCLEOTIDE SEQUENCE [LARGE SCALE GENOMIC DNA]</scope>
    <source>
        <tissue evidence="2">Leaves</tissue>
    </source>
</reference>
<dbReference type="OrthoDB" id="690994at2759"/>
<sequence length="105" mass="12475">MGNCMETCALRQQAEEVQQQQQHHRYEKQKASTGSVQKGKEGIRVKILLTKEELEWFMLQLKDKEGMRLEDIFREIERRRGKADQGWKPSLESIRESPEVLEMDR</sequence>
<dbReference type="EMBL" id="RXIC02000022">
    <property type="protein sequence ID" value="KAB1215492.1"/>
    <property type="molecule type" value="Genomic_DNA"/>
</dbReference>
<feature type="region of interest" description="Disordered" evidence="1">
    <location>
        <begin position="80"/>
        <end position="105"/>
    </location>
</feature>
<evidence type="ECO:0000313" key="3">
    <source>
        <dbReference type="Proteomes" id="UP000516437"/>
    </source>
</evidence>
<accession>A0A6A1VRA3</accession>